<proteinExistence type="predicted"/>
<accession>A0A804HP07</accession>
<keyword evidence="4" id="KW-1185">Reference proteome</keyword>
<gene>
    <name evidence="2" type="ORF">GSMUA_285090.1</name>
</gene>
<organism evidence="3 4">
    <name type="scientific">Musa acuminata subsp. malaccensis</name>
    <name type="common">Wild banana</name>
    <name type="synonym">Musa malaccensis</name>
    <dbReference type="NCBI Taxonomy" id="214687"/>
    <lineage>
        <taxon>Eukaryota</taxon>
        <taxon>Viridiplantae</taxon>
        <taxon>Streptophyta</taxon>
        <taxon>Embryophyta</taxon>
        <taxon>Tracheophyta</taxon>
        <taxon>Spermatophyta</taxon>
        <taxon>Magnoliopsida</taxon>
        <taxon>Liliopsida</taxon>
        <taxon>Zingiberales</taxon>
        <taxon>Musaceae</taxon>
        <taxon>Musa</taxon>
    </lineage>
</organism>
<feature type="region of interest" description="Disordered" evidence="1">
    <location>
        <begin position="68"/>
        <end position="88"/>
    </location>
</feature>
<sequence length="120" mass="13056">MTLLHLADLFYGNRGSLPIPDSFSNPYGPPRAATSSLCLCIPSPLCSHLLFCDSIEWLEFFLSQPYSSLRAASSPPPSASPSATAPAARCSWRIPWSTPRIPDRNRARDLDPILANAMPA</sequence>
<dbReference type="Proteomes" id="UP000012960">
    <property type="component" value="Unplaced"/>
</dbReference>
<evidence type="ECO:0000313" key="3">
    <source>
        <dbReference type="EnsemblPlants" id="Ma01_p01170.1"/>
    </source>
</evidence>
<dbReference type="EnsemblPlants" id="Ma01_t01170.1">
    <property type="protein sequence ID" value="Ma01_p01170.1"/>
    <property type="gene ID" value="Ma01_g01170"/>
</dbReference>
<dbReference type="EMBL" id="HG996466">
    <property type="protein sequence ID" value="CAG1858214.1"/>
    <property type="molecule type" value="Genomic_DNA"/>
</dbReference>
<evidence type="ECO:0000256" key="1">
    <source>
        <dbReference type="SAM" id="MobiDB-lite"/>
    </source>
</evidence>
<reference evidence="3" key="2">
    <citation type="submission" date="2021-05" db="UniProtKB">
        <authorList>
            <consortium name="EnsemblPlants"/>
        </authorList>
    </citation>
    <scope>IDENTIFICATION</scope>
    <source>
        <strain evidence="3">subsp. malaccensis</strain>
    </source>
</reference>
<dbReference type="InParanoid" id="A0A804HP07"/>
<name>A0A804HP07_MUSAM</name>
<evidence type="ECO:0000313" key="4">
    <source>
        <dbReference type="Proteomes" id="UP000012960"/>
    </source>
</evidence>
<evidence type="ECO:0000313" key="2">
    <source>
        <dbReference type="EMBL" id="CAG1858214.1"/>
    </source>
</evidence>
<reference evidence="2" key="1">
    <citation type="submission" date="2021-03" db="EMBL/GenBank/DDBJ databases">
        <authorList>
            <consortium name="Genoscope - CEA"/>
            <person name="William W."/>
        </authorList>
    </citation>
    <scope>NUCLEOTIDE SEQUENCE</scope>
    <source>
        <strain evidence="2">Doubled-haploid Pahang</strain>
    </source>
</reference>
<dbReference type="AlphaFoldDB" id="A0A804HP07"/>
<protein>
    <submittedName>
        <fullName evidence="2">(wild Malaysian banana) hypothetical protein</fullName>
    </submittedName>
</protein>
<dbReference type="Gramene" id="Ma01_t01170.1">
    <property type="protein sequence ID" value="Ma01_p01170.1"/>
    <property type="gene ID" value="Ma01_g01170"/>
</dbReference>